<feature type="domain" description="B5" evidence="13">
    <location>
        <begin position="268"/>
        <end position="343"/>
    </location>
</feature>
<keyword evidence="11 12" id="KW-0030">Aminoacyl-tRNA synthetase</keyword>
<reference evidence="14" key="1">
    <citation type="submission" date="2024-03" db="EMBL/GenBank/DDBJ databases">
        <title>Complete genome sequence of Sulfurisphaera javensis strain KD-1.</title>
        <authorList>
            <person name="Sakai H."/>
            <person name="Nur N."/>
            <person name="Suwanto A."/>
            <person name="Kurosawa N."/>
        </authorList>
    </citation>
    <scope>NUCLEOTIDE SEQUENCE</scope>
    <source>
        <strain evidence="14">KD-1</strain>
    </source>
</reference>
<dbReference type="PANTHER" id="PTHR10947">
    <property type="entry name" value="PHENYLALANYL-TRNA SYNTHETASE BETA CHAIN AND LEUCINE-RICH REPEAT-CONTAINING PROTEIN 47"/>
    <property type="match status" value="1"/>
</dbReference>
<keyword evidence="9 12" id="KW-0460">Magnesium</keyword>
<dbReference type="GeneID" id="92355338"/>
<keyword evidence="8 12" id="KW-0067">ATP-binding</keyword>
<dbReference type="EC" id="6.1.1.20" evidence="12"/>
<dbReference type="Pfam" id="PF03484">
    <property type="entry name" value="B5"/>
    <property type="match status" value="1"/>
</dbReference>
<keyword evidence="5 12" id="KW-0436">Ligase</keyword>
<evidence type="ECO:0000256" key="1">
    <source>
        <dbReference type="ARBA" id="ARBA00001946"/>
    </source>
</evidence>
<evidence type="ECO:0000256" key="9">
    <source>
        <dbReference type="ARBA" id="ARBA00022842"/>
    </source>
</evidence>
<comment type="cofactor">
    <cofactor evidence="1 12">
        <name>Mg(2+)</name>
        <dbReference type="ChEBI" id="CHEBI:18420"/>
    </cofactor>
</comment>
<dbReference type="InterPro" id="IPR005146">
    <property type="entry name" value="B3/B4_tRNA-bd"/>
</dbReference>
<evidence type="ECO:0000256" key="12">
    <source>
        <dbReference type="HAMAP-Rule" id="MF_00284"/>
    </source>
</evidence>
<dbReference type="RefSeq" id="WP_369609948.1">
    <property type="nucleotide sequence ID" value="NZ_AP031322.1"/>
</dbReference>
<feature type="binding site" evidence="12">
    <location>
        <position position="331"/>
    </location>
    <ligand>
        <name>Mg(2+)</name>
        <dbReference type="ChEBI" id="CHEBI:18420"/>
        <note>shared with alpha subunit</note>
    </ligand>
</feature>
<evidence type="ECO:0000256" key="8">
    <source>
        <dbReference type="ARBA" id="ARBA00022840"/>
    </source>
</evidence>
<comment type="catalytic activity">
    <reaction evidence="12">
        <text>tRNA(Phe) + L-phenylalanine + ATP = L-phenylalanyl-tRNA(Phe) + AMP + diphosphate + H(+)</text>
        <dbReference type="Rhea" id="RHEA:19413"/>
        <dbReference type="Rhea" id="RHEA-COMP:9668"/>
        <dbReference type="Rhea" id="RHEA-COMP:9699"/>
        <dbReference type="ChEBI" id="CHEBI:15378"/>
        <dbReference type="ChEBI" id="CHEBI:30616"/>
        <dbReference type="ChEBI" id="CHEBI:33019"/>
        <dbReference type="ChEBI" id="CHEBI:58095"/>
        <dbReference type="ChEBI" id="CHEBI:78442"/>
        <dbReference type="ChEBI" id="CHEBI:78531"/>
        <dbReference type="ChEBI" id="CHEBI:456215"/>
        <dbReference type="EC" id="6.1.1.20"/>
    </reaction>
</comment>
<dbReference type="Gene3D" id="3.30.930.10">
    <property type="entry name" value="Bira Bifunctional Protein, Domain 2"/>
    <property type="match status" value="1"/>
</dbReference>
<keyword evidence="7 12" id="KW-0547">Nucleotide-binding</keyword>
<dbReference type="InterPro" id="IPR041616">
    <property type="entry name" value="PheRS_beta_core"/>
</dbReference>
<dbReference type="GO" id="GO:0004826">
    <property type="term" value="F:phenylalanine-tRNA ligase activity"/>
    <property type="evidence" value="ECO:0007669"/>
    <property type="project" value="UniProtKB-UniRule"/>
</dbReference>
<evidence type="ECO:0000256" key="7">
    <source>
        <dbReference type="ARBA" id="ARBA00022741"/>
    </source>
</evidence>
<dbReference type="InterPro" id="IPR022918">
    <property type="entry name" value="Phe_tRNA_ligase_beta2_arc"/>
</dbReference>
<evidence type="ECO:0000256" key="3">
    <source>
        <dbReference type="ARBA" id="ARBA00007438"/>
    </source>
</evidence>
<dbReference type="PANTHER" id="PTHR10947:SF0">
    <property type="entry name" value="PHENYLALANINE--TRNA LIGASE BETA SUBUNIT"/>
    <property type="match status" value="1"/>
</dbReference>
<dbReference type="InterPro" id="IPR045864">
    <property type="entry name" value="aa-tRNA-synth_II/BPL/LPL"/>
</dbReference>
<dbReference type="SUPFAM" id="SSF46955">
    <property type="entry name" value="Putative DNA-binding domain"/>
    <property type="match status" value="2"/>
</dbReference>
<comment type="subunit">
    <text evidence="12">Tetramer of two alpha and two beta subunits.</text>
</comment>
<evidence type="ECO:0000256" key="10">
    <source>
        <dbReference type="ARBA" id="ARBA00022917"/>
    </source>
</evidence>
<dbReference type="InterPro" id="IPR004531">
    <property type="entry name" value="Phe-tRNA-synth_IIc_bsu_arc_euk"/>
</dbReference>
<accession>A0AAT9GV21</accession>
<dbReference type="Gene3D" id="3.50.40.10">
    <property type="entry name" value="Phenylalanyl-trna Synthetase, Chain B, domain 3"/>
    <property type="match status" value="1"/>
</dbReference>
<dbReference type="GO" id="GO:0005524">
    <property type="term" value="F:ATP binding"/>
    <property type="evidence" value="ECO:0007669"/>
    <property type="project" value="UniProtKB-UniRule"/>
</dbReference>
<dbReference type="PROSITE" id="PS51483">
    <property type="entry name" value="B5"/>
    <property type="match status" value="1"/>
</dbReference>
<evidence type="ECO:0000256" key="11">
    <source>
        <dbReference type="ARBA" id="ARBA00023146"/>
    </source>
</evidence>
<dbReference type="GO" id="GO:0009328">
    <property type="term" value="C:phenylalanine-tRNA ligase complex"/>
    <property type="evidence" value="ECO:0007669"/>
    <property type="project" value="TreeGrafter"/>
</dbReference>
<dbReference type="FunFam" id="3.50.40.10:FF:000003">
    <property type="entry name" value="Phenylalanine--tRNA ligase beta subunit"/>
    <property type="match status" value="1"/>
</dbReference>
<feature type="binding site" evidence="12">
    <location>
        <position position="321"/>
    </location>
    <ligand>
        <name>Mg(2+)</name>
        <dbReference type="ChEBI" id="CHEBI:18420"/>
        <note>shared with alpha subunit</note>
    </ligand>
</feature>
<dbReference type="SMART" id="SM00873">
    <property type="entry name" value="B3_4"/>
    <property type="match status" value="1"/>
</dbReference>
<dbReference type="KEGG" id="sjv:SJAV_23820"/>
<sequence>MPTINVYKWRILNELKINESKLEDLLFNLKSEMKPIDQDHIEIEINNDRPDLLFVYGIIRAIKGLLKRELGEAKYQVKDTDYLFEVKEVKSRPYALSAIVENIKLDDELLKELIQFQEKLHVTVGRKRKKIAIGLHDLDKIDSKHILYTTVDLNYKFVPLNSSKEMIVKEVLEETEQGKEYGTISLYNGKMPAIMQSDGQILSLPPVINAEKTRIETSTRNLFIDVTGTSLDTVIFTLDLIVTNLAEMGGKIGRVKVLSPYAEFSPVLRHSSIKISIDYINNVLGTQLTKDEIIELLKMARFDVNDIGSELEVIIPPYRNDILAQIDITEDVAMTYGYANLIPSPYKVGKIGELTEKTKITRVIRDLSIGAGFTEIFTFILTNDSYLIGNFVKILNPVTIDYNAVRNSLIPSMLQFLSKNQHARMPIKVFEVGEVVVENEKSETGYSNKLNAVYSIMNSKVSFEELQAPVHYILSNLGISVEYKKAQHPFLIDGRTALIYCNGKKIGIIGEVKPEILEKLKIEYPIAISEIYLDEIKELL</sequence>
<dbReference type="SMART" id="SM00874">
    <property type="entry name" value="B5"/>
    <property type="match status" value="1"/>
</dbReference>
<evidence type="ECO:0000259" key="13">
    <source>
        <dbReference type="PROSITE" id="PS51483"/>
    </source>
</evidence>
<evidence type="ECO:0000256" key="4">
    <source>
        <dbReference type="ARBA" id="ARBA00022490"/>
    </source>
</evidence>
<dbReference type="HAMAP" id="MF_00284">
    <property type="entry name" value="Phe_tRNA_synth_beta2"/>
    <property type="match status" value="1"/>
</dbReference>
<evidence type="ECO:0000256" key="5">
    <source>
        <dbReference type="ARBA" id="ARBA00022598"/>
    </source>
</evidence>
<dbReference type="GO" id="GO:0006432">
    <property type="term" value="P:phenylalanyl-tRNA aminoacylation"/>
    <property type="evidence" value="ECO:0007669"/>
    <property type="project" value="UniProtKB-UniRule"/>
</dbReference>
<feature type="binding site" evidence="12">
    <location>
        <position position="327"/>
    </location>
    <ligand>
        <name>Mg(2+)</name>
        <dbReference type="ChEBI" id="CHEBI:18420"/>
        <note>shared with alpha subunit</note>
    </ligand>
</feature>
<dbReference type="AlphaFoldDB" id="A0AAT9GV21"/>
<dbReference type="SUPFAM" id="SSF55681">
    <property type="entry name" value="Class II aaRS and biotin synthetases"/>
    <property type="match status" value="1"/>
</dbReference>
<dbReference type="Gene3D" id="3.30.56.10">
    <property type="match status" value="2"/>
</dbReference>
<name>A0AAT9GV21_9CREN</name>
<dbReference type="CDD" id="cd00769">
    <property type="entry name" value="PheRS_beta_core"/>
    <property type="match status" value="1"/>
</dbReference>
<evidence type="ECO:0000313" key="14">
    <source>
        <dbReference type="EMBL" id="BFH74438.1"/>
    </source>
</evidence>
<dbReference type="EMBL" id="AP031322">
    <property type="protein sequence ID" value="BFH74438.1"/>
    <property type="molecule type" value="Genomic_DNA"/>
</dbReference>
<dbReference type="InterPro" id="IPR045060">
    <property type="entry name" value="Phe-tRNA-ligase_IIc_bsu"/>
</dbReference>
<comment type="similarity">
    <text evidence="3 12">Belongs to the phenylalanyl-tRNA synthetase beta subunit family. Type 2 subfamily.</text>
</comment>
<dbReference type="InterPro" id="IPR020825">
    <property type="entry name" value="Phe-tRNA_synthase-like_B3/B4"/>
</dbReference>
<comment type="subcellular location">
    <subcellularLocation>
        <location evidence="2 12">Cytoplasm</location>
    </subcellularLocation>
</comment>
<dbReference type="Pfam" id="PF17759">
    <property type="entry name" value="tRNA_synthFbeta"/>
    <property type="match status" value="1"/>
</dbReference>
<evidence type="ECO:0000256" key="6">
    <source>
        <dbReference type="ARBA" id="ARBA00022723"/>
    </source>
</evidence>
<dbReference type="InterPro" id="IPR009061">
    <property type="entry name" value="DNA-bd_dom_put_sf"/>
</dbReference>
<gene>
    <name evidence="12 14" type="primary">pheT</name>
    <name evidence="14" type="ORF">SJAV_23820</name>
</gene>
<evidence type="ECO:0000256" key="2">
    <source>
        <dbReference type="ARBA" id="ARBA00004496"/>
    </source>
</evidence>
<protein>
    <recommendedName>
        <fullName evidence="12">Phenylalanine--tRNA ligase beta subunit</fullName>
        <ecNumber evidence="12">6.1.1.20</ecNumber>
    </recommendedName>
    <alternativeName>
        <fullName evidence="12">Phenylalanyl-tRNA synthetase beta subunit</fullName>
        <shortName evidence="12">PheRS</shortName>
    </alternativeName>
</protein>
<keyword evidence="10 12" id="KW-0648">Protein biosynthesis</keyword>
<dbReference type="GO" id="GO:0003723">
    <property type="term" value="F:RNA binding"/>
    <property type="evidence" value="ECO:0007669"/>
    <property type="project" value="InterPro"/>
</dbReference>
<keyword evidence="4 12" id="KW-0963">Cytoplasm</keyword>
<dbReference type="InterPro" id="IPR005147">
    <property type="entry name" value="tRNA_synthase_B5-dom"/>
</dbReference>
<dbReference type="NCBIfam" id="TIGR00471">
    <property type="entry name" value="pheT_arch"/>
    <property type="match status" value="1"/>
</dbReference>
<dbReference type="GO" id="GO:0000287">
    <property type="term" value="F:magnesium ion binding"/>
    <property type="evidence" value="ECO:0007669"/>
    <property type="project" value="InterPro"/>
</dbReference>
<keyword evidence="6 12" id="KW-0479">Metal-binding</keyword>
<proteinExistence type="inferred from homology"/>
<feature type="binding site" evidence="12">
    <location>
        <position position="330"/>
    </location>
    <ligand>
        <name>Mg(2+)</name>
        <dbReference type="ChEBI" id="CHEBI:18420"/>
        <note>shared with alpha subunit</note>
    </ligand>
</feature>
<organism evidence="14">
    <name type="scientific">Sulfurisphaera javensis</name>
    <dbReference type="NCBI Taxonomy" id="2049879"/>
    <lineage>
        <taxon>Archaea</taxon>
        <taxon>Thermoproteota</taxon>
        <taxon>Thermoprotei</taxon>
        <taxon>Sulfolobales</taxon>
        <taxon>Sulfolobaceae</taxon>
        <taxon>Sulfurisphaera</taxon>
    </lineage>
</organism>